<protein>
    <submittedName>
        <fullName evidence="1">Uncharacterized protein</fullName>
    </submittedName>
</protein>
<gene>
    <name evidence="1" type="ORF">KDA_06570</name>
</gene>
<comment type="caution">
    <text evidence="1">The sequence shown here is derived from an EMBL/GenBank/DDBJ whole genome shotgun (WGS) entry which is preliminary data.</text>
</comment>
<proteinExistence type="predicted"/>
<sequence length="86" mass="9994">METALTVPLLKFQIDMANRLYQQLRQWKDIDQALEALHIRFPEFDVDATLFKVVAVNVLQLCLKKEVYLELAMALWNQGAHDAHLV</sequence>
<keyword evidence="2" id="KW-1185">Reference proteome</keyword>
<accession>A0A402B1G0</accession>
<reference evidence="2" key="1">
    <citation type="submission" date="2018-12" db="EMBL/GenBank/DDBJ databases">
        <title>Tengunoibacter tsumagoiensis gen. nov., sp. nov., Dictyobacter kobayashii sp. nov., D. alpinus sp. nov., and D. joshuensis sp. nov. and description of Dictyobacteraceae fam. nov. within the order Ktedonobacterales isolated from Tengu-no-mugimeshi.</title>
        <authorList>
            <person name="Wang C.M."/>
            <person name="Zheng Y."/>
            <person name="Sakai Y."/>
            <person name="Toyoda A."/>
            <person name="Minakuchi Y."/>
            <person name="Abe K."/>
            <person name="Yokota A."/>
            <person name="Yabe S."/>
        </authorList>
    </citation>
    <scope>NUCLEOTIDE SEQUENCE [LARGE SCALE GENOMIC DNA]</scope>
    <source>
        <strain evidence="2">Uno16</strain>
    </source>
</reference>
<evidence type="ECO:0000313" key="1">
    <source>
        <dbReference type="EMBL" id="GCE25173.1"/>
    </source>
</evidence>
<dbReference type="Proteomes" id="UP000287171">
    <property type="component" value="Unassembled WGS sequence"/>
</dbReference>
<evidence type="ECO:0000313" key="2">
    <source>
        <dbReference type="Proteomes" id="UP000287171"/>
    </source>
</evidence>
<name>A0A402B1G0_9CHLR</name>
<dbReference type="AlphaFoldDB" id="A0A402B1G0"/>
<organism evidence="1 2">
    <name type="scientific">Dictyobacter alpinus</name>
    <dbReference type="NCBI Taxonomy" id="2014873"/>
    <lineage>
        <taxon>Bacteria</taxon>
        <taxon>Bacillati</taxon>
        <taxon>Chloroflexota</taxon>
        <taxon>Ktedonobacteria</taxon>
        <taxon>Ktedonobacterales</taxon>
        <taxon>Dictyobacteraceae</taxon>
        <taxon>Dictyobacter</taxon>
    </lineage>
</organism>
<dbReference type="RefSeq" id="WP_126625783.1">
    <property type="nucleotide sequence ID" value="NZ_BIFT01000001.1"/>
</dbReference>
<dbReference type="EMBL" id="BIFT01000001">
    <property type="protein sequence ID" value="GCE25173.1"/>
    <property type="molecule type" value="Genomic_DNA"/>
</dbReference>